<dbReference type="WBParaSite" id="PS1159_v2.g21403.t1">
    <property type="protein sequence ID" value="PS1159_v2.g21403.t1"/>
    <property type="gene ID" value="PS1159_v2.g21403"/>
</dbReference>
<name>A0AC35FVN7_9BILA</name>
<sequence>MSLFQGGTIMRGMAYAEGLTSPEIEIAEGAMLDNKSKFSDLKAALDSNKENLKMDAMKRIISMVAKGKDVSELFPAVVKNVAVKNLELKKLVYVYLVRYAEEQQDLALLSVSTFQKALQDPNQLIRASALRVLSSIRVPMITTVMLLALKASVRDMSAYVRKVAAHAIPKLYSLNQDLLTDLLECIDYLLGDKRTLVLGSAVYAFEETCPDRLDLLHKHFRSLCRALADVDEWGQIIMVGLLTRYSRTQFISPRDDQEQLDPDHTLLILSARPLLQSRNCSVVMAVAQLLYYIAPPSQLSVVPKALVRLLHHTLLILSARPLLQSRNCAVVMAVAQLLYYIAPSSQLSVVPKALVRLLRGPNEVQYVVLVNIATICATRNNMVDENIFAISKNLFEPFLKSFFVRSSDSMHVKLLKLQVLTSLVTETNVQLVIRELQAYLQMSDLASAAIEAIGRCALHISGSSDTCLSCLINLISSPKENIVCASVVVLKRLLHADAPIPLLKRVIKLIHSIRAPPARACVIWLISTHIEKVPTLAPDLLRILAKTFCDEADIVKLQILNLAIRLWATDRSKCELLVKYVIQLARYDRSYDIRDRCRFLRNLLLKDDSKFPLKIFMTDKPAPAVHSQYSDRENFQLGTLSHLLNQKCNGYTELPDFPEIAPDPTVRRNAMPLSVDEIGKDALKGQKGQLDKFYSDDEKEEESESEEDESSEEEEEEEVIVPVKPTKKIIPTKKEPTPKPSKTSSTPKSQTQDFLVDLDFSDVSAGIFSNFLRTSSQYVNPKFHSLLPSETPTGLSIEYRFTRAPSLFSNSMLSIEFRVSHKNSGSESSEILLIPDSNGPPNSGALRFAQIKPHEFRQSFAGIDFEDCKCASNWTVEFNKQTYQISIIPNLGELIEGIELSKKQFDEEKKRLSGAHEHSKRFKPTKMPIEAEKIYQLANCKSILCSDLIFAAQTVSKKDILLISLTPKSDEQYELEINCNNVKFGVHFMKELIESLSQ</sequence>
<evidence type="ECO:0000313" key="2">
    <source>
        <dbReference type="WBParaSite" id="PS1159_v2.g21403.t1"/>
    </source>
</evidence>
<accession>A0AC35FVN7</accession>
<organism evidence="1 2">
    <name type="scientific">Panagrolaimus sp. PS1159</name>
    <dbReference type="NCBI Taxonomy" id="55785"/>
    <lineage>
        <taxon>Eukaryota</taxon>
        <taxon>Metazoa</taxon>
        <taxon>Ecdysozoa</taxon>
        <taxon>Nematoda</taxon>
        <taxon>Chromadorea</taxon>
        <taxon>Rhabditida</taxon>
        <taxon>Tylenchina</taxon>
        <taxon>Panagrolaimomorpha</taxon>
        <taxon>Panagrolaimoidea</taxon>
        <taxon>Panagrolaimidae</taxon>
        <taxon>Panagrolaimus</taxon>
    </lineage>
</organism>
<dbReference type="Proteomes" id="UP000887580">
    <property type="component" value="Unplaced"/>
</dbReference>
<proteinExistence type="predicted"/>
<reference evidence="2" key="1">
    <citation type="submission" date="2022-11" db="UniProtKB">
        <authorList>
            <consortium name="WormBaseParasite"/>
        </authorList>
    </citation>
    <scope>IDENTIFICATION</scope>
</reference>
<protein>
    <submittedName>
        <fullName evidence="2">AP-3 complex subunit beta</fullName>
    </submittedName>
</protein>
<evidence type="ECO:0000313" key="1">
    <source>
        <dbReference type="Proteomes" id="UP000887580"/>
    </source>
</evidence>